<proteinExistence type="predicted"/>
<dbReference type="RefSeq" id="WP_205110769.1">
    <property type="nucleotide sequence ID" value="NZ_JACJJL010000020.1"/>
</dbReference>
<feature type="chain" id="PRO_5037129293" evidence="3">
    <location>
        <begin position="26"/>
        <end position="571"/>
    </location>
</feature>
<keyword evidence="4" id="KW-0456">Lyase</keyword>
<dbReference type="PANTHER" id="PTHR42970:SF1">
    <property type="entry name" value="PECTATE LYASE C-RELATED"/>
    <property type="match status" value="1"/>
</dbReference>
<evidence type="ECO:0000256" key="3">
    <source>
        <dbReference type="SAM" id="SignalP"/>
    </source>
</evidence>
<evidence type="ECO:0000313" key="4">
    <source>
        <dbReference type="EMBL" id="MBM6662390.1"/>
    </source>
</evidence>
<dbReference type="InterPro" id="IPR011050">
    <property type="entry name" value="Pectin_lyase_fold/virulence"/>
</dbReference>
<dbReference type="GO" id="GO:0046872">
    <property type="term" value="F:metal ion binding"/>
    <property type="evidence" value="ECO:0007669"/>
    <property type="project" value="UniProtKB-KW"/>
</dbReference>
<protein>
    <submittedName>
        <fullName evidence="4">Pectate lyase</fullName>
    </submittedName>
</protein>
<dbReference type="InterPro" id="IPR052063">
    <property type="entry name" value="Polysaccharide_Lyase_1"/>
</dbReference>
<gene>
    <name evidence="4" type="ORF">H6B30_11620</name>
</gene>
<evidence type="ECO:0000313" key="5">
    <source>
        <dbReference type="Proteomes" id="UP000764045"/>
    </source>
</evidence>
<keyword evidence="3" id="KW-0732">Signal</keyword>
<feature type="signal peptide" evidence="3">
    <location>
        <begin position="1"/>
        <end position="25"/>
    </location>
</feature>
<keyword evidence="2" id="KW-0325">Glycoprotein</keyword>
<dbReference type="InterPro" id="IPR012334">
    <property type="entry name" value="Pectin_lyas_fold"/>
</dbReference>
<reference evidence="4 5" key="1">
    <citation type="journal article" date="2021" name="Sci. Rep.">
        <title>The distribution of antibiotic resistance genes in chicken gut microbiota commensals.</title>
        <authorList>
            <person name="Juricova H."/>
            <person name="Matiasovicova J."/>
            <person name="Kubasova T."/>
            <person name="Cejkova D."/>
            <person name="Rychlik I."/>
        </authorList>
    </citation>
    <scope>NUCLEOTIDE SEQUENCE [LARGE SCALE GENOMIC DNA]</scope>
    <source>
        <strain evidence="4 5">An819</strain>
    </source>
</reference>
<evidence type="ECO:0000256" key="2">
    <source>
        <dbReference type="ARBA" id="ARBA00023180"/>
    </source>
</evidence>
<comment type="caution">
    <text evidence="4">The sequence shown here is derived from an EMBL/GenBank/DDBJ whole genome shotgun (WGS) entry which is preliminary data.</text>
</comment>
<dbReference type="SUPFAM" id="SSF51126">
    <property type="entry name" value="Pectin lyase-like"/>
    <property type="match status" value="1"/>
</dbReference>
<dbReference type="Proteomes" id="UP000764045">
    <property type="component" value="Unassembled WGS sequence"/>
</dbReference>
<name>A0A938WPP9_9BACT</name>
<keyword evidence="1" id="KW-0479">Metal-binding</keyword>
<dbReference type="PANTHER" id="PTHR42970">
    <property type="entry name" value="PECTATE LYASE C-RELATED"/>
    <property type="match status" value="1"/>
</dbReference>
<dbReference type="AlphaFoldDB" id="A0A938WPP9"/>
<dbReference type="EMBL" id="JACJJL010000020">
    <property type="protein sequence ID" value="MBM6662390.1"/>
    <property type="molecule type" value="Genomic_DNA"/>
</dbReference>
<accession>A0A938WPP9</accession>
<dbReference type="Gene3D" id="2.160.20.10">
    <property type="entry name" value="Single-stranded right-handed beta-helix, Pectin lyase-like"/>
    <property type="match status" value="1"/>
</dbReference>
<sequence>MKFRLLTLGALSLMLGTSFSTDAMAESKEKQLAFPGAEGFGRYTTGGRGGTVYHVTTLEDTDEEGSFRWACNQKGPRTIIFDVSGTIYLTSPLRLNNGDVTIAGQTSPGGGICIADYPFSIGADNVIIRYMRFRCGNRHVDEHEGDGLGGMDLKDVIIDHCSVSWSVDECLSVYGSRNLTVQWCIAAQSMVNAGHSKGSHGYGGNWGGSGASYHHNLVIHHTSRTPRLGPRPSTQTDERMDMRNNVIYNWGGNGCYGGEGMNVNIVNNYYKPGPATENRSETIQRRIAGIGIRTSEYTGHNTDSPNEWDKMWHVWGKFYVDGNVNSKYDDVTNDNWTYGMYNQITNGSGVDNTYTQATRDTMRINEPIDFVAVTTHSAEDAFDRVLKYAGCRRTESSRDALDIILVNDAREGLATFTGRNCDQGFINSQDDCGGWPVLATANAPADLDNDGISDQWEDFNGLDPSNPDDGNEVGADGYTNLERYLNSLVNITTINQNAGGTQMGYIIYEDGTTSITGIEDTNASQYGANANTDNNIYFLNGTIAKQNATMEDYDGLAKGIYIHKGKKVVVK</sequence>
<dbReference type="GO" id="GO:0016829">
    <property type="term" value="F:lyase activity"/>
    <property type="evidence" value="ECO:0007669"/>
    <property type="project" value="UniProtKB-KW"/>
</dbReference>
<evidence type="ECO:0000256" key="1">
    <source>
        <dbReference type="ARBA" id="ARBA00022723"/>
    </source>
</evidence>
<organism evidence="4 5">
    <name type="scientific">Marseilla massiliensis</name>
    <dbReference type="NCBI Taxonomy" id="1841864"/>
    <lineage>
        <taxon>Bacteria</taxon>
        <taxon>Pseudomonadati</taxon>
        <taxon>Bacteroidota</taxon>
        <taxon>Bacteroidia</taxon>
        <taxon>Bacteroidales</taxon>
        <taxon>Prevotellaceae</taxon>
        <taxon>Marseilla</taxon>
    </lineage>
</organism>
<keyword evidence="5" id="KW-1185">Reference proteome</keyword>